<keyword evidence="1 3" id="KW-0808">Transferase</keyword>
<proteinExistence type="predicted"/>
<dbReference type="SUPFAM" id="SSF53335">
    <property type="entry name" value="S-adenosyl-L-methionine-dependent methyltransferases"/>
    <property type="match status" value="1"/>
</dbReference>
<dbReference type="CDD" id="cd02440">
    <property type="entry name" value="AdoMet_MTases"/>
    <property type="match status" value="1"/>
</dbReference>
<evidence type="ECO:0000313" key="4">
    <source>
        <dbReference type="Proteomes" id="UP000182584"/>
    </source>
</evidence>
<dbReference type="OrthoDB" id="9811589at2"/>
<keyword evidence="3" id="KW-0489">Methyltransferase</keyword>
<feature type="domain" description="Methyltransferase" evidence="2">
    <location>
        <begin position="71"/>
        <end position="166"/>
    </location>
</feature>
<sequence>MDSYTDFALVYDTFMDETPYSEWADFISDLIKEYGITKPKSNNTNDVFSAGSDEAGDDLEQAMLSQERDLVVELGCGTGSFAQEMAKRGYDIMGIDNSEQMLQIAIDKRDKSGYDIMYLEQDMREFELYSTAGTFLSVCDSVNYLTEPEDVVKMLSLVNNYLYPGGIIIFDFNTVYKYRDVIGNTTIAEDRDDCAFIWDNWYDSDTCINEYDLTIFVHEEDDRYRRFSETHFQRGYTLEEMIRIVEESGMDLVKTIDADTHEDPTDESERIYIIARKNSDNNVTVYKEEE</sequence>
<reference evidence="3 4" key="1">
    <citation type="submission" date="2016-10" db="EMBL/GenBank/DDBJ databases">
        <authorList>
            <person name="de Groot N.N."/>
        </authorList>
    </citation>
    <scope>NUCLEOTIDE SEQUENCE [LARGE SCALE GENOMIC DNA]</scope>
    <source>
        <strain evidence="3 4">AR40</strain>
    </source>
</reference>
<name>A0A1H9W0B5_BUTFI</name>
<dbReference type="Gene3D" id="2.20.25.110">
    <property type="entry name" value="S-adenosyl-L-methionine-dependent methyltransferases"/>
    <property type="match status" value="1"/>
</dbReference>
<evidence type="ECO:0000313" key="3">
    <source>
        <dbReference type="EMBL" id="SES27406.1"/>
    </source>
</evidence>
<gene>
    <name evidence="3" type="ORF">SAMN04487884_12631</name>
</gene>
<dbReference type="InterPro" id="IPR029063">
    <property type="entry name" value="SAM-dependent_MTases_sf"/>
</dbReference>
<organism evidence="3 4">
    <name type="scientific">Butyrivibrio fibrisolvens</name>
    <dbReference type="NCBI Taxonomy" id="831"/>
    <lineage>
        <taxon>Bacteria</taxon>
        <taxon>Bacillati</taxon>
        <taxon>Bacillota</taxon>
        <taxon>Clostridia</taxon>
        <taxon>Lachnospirales</taxon>
        <taxon>Lachnospiraceae</taxon>
        <taxon>Butyrivibrio</taxon>
    </lineage>
</organism>
<dbReference type="Proteomes" id="UP000182584">
    <property type="component" value="Unassembled WGS sequence"/>
</dbReference>
<dbReference type="PANTHER" id="PTHR43861">
    <property type="entry name" value="TRANS-ACONITATE 2-METHYLTRANSFERASE-RELATED"/>
    <property type="match status" value="1"/>
</dbReference>
<dbReference type="Gene3D" id="3.40.50.150">
    <property type="entry name" value="Vaccinia Virus protein VP39"/>
    <property type="match status" value="1"/>
</dbReference>
<dbReference type="RefSeq" id="WP_074758048.1">
    <property type="nucleotide sequence ID" value="NZ_FOGJ01000026.1"/>
</dbReference>
<evidence type="ECO:0000259" key="2">
    <source>
        <dbReference type="Pfam" id="PF13649"/>
    </source>
</evidence>
<dbReference type="InterPro" id="IPR041698">
    <property type="entry name" value="Methyltransf_25"/>
</dbReference>
<protein>
    <submittedName>
        <fullName evidence="3">Methyltransferase domain-containing protein</fullName>
    </submittedName>
</protein>
<dbReference type="EMBL" id="FOGJ01000026">
    <property type="protein sequence ID" value="SES27406.1"/>
    <property type="molecule type" value="Genomic_DNA"/>
</dbReference>
<accession>A0A1H9W0B5</accession>
<dbReference type="GO" id="GO:0008168">
    <property type="term" value="F:methyltransferase activity"/>
    <property type="evidence" value="ECO:0007669"/>
    <property type="project" value="UniProtKB-KW"/>
</dbReference>
<dbReference type="AlphaFoldDB" id="A0A1H9W0B5"/>
<dbReference type="GO" id="GO:0032259">
    <property type="term" value="P:methylation"/>
    <property type="evidence" value="ECO:0007669"/>
    <property type="project" value="UniProtKB-KW"/>
</dbReference>
<evidence type="ECO:0000256" key="1">
    <source>
        <dbReference type="ARBA" id="ARBA00022679"/>
    </source>
</evidence>
<dbReference type="Pfam" id="PF13649">
    <property type="entry name" value="Methyltransf_25"/>
    <property type="match status" value="1"/>
</dbReference>